<dbReference type="Proteomes" id="UP000316621">
    <property type="component" value="Chromosome 3"/>
</dbReference>
<name>A0A4Y7J3U7_PAPSO</name>
<proteinExistence type="predicted"/>
<evidence type="ECO:0000313" key="2">
    <source>
        <dbReference type="Proteomes" id="UP000316621"/>
    </source>
</evidence>
<gene>
    <name evidence="1" type="ORF">C5167_013962</name>
</gene>
<dbReference type="EMBL" id="CM010717">
    <property type="protein sequence ID" value="RZC55106.1"/>
    <property type="molecule type" value="Genomic_DNA"/>
</dbReference>
<protein>
    <submittedName>
        <fullName evidence="1">Uncharacterized protein</fullName>
    </submittedName>
</protein>
<keyword evidence="2" id="KW-1185">Reference proteome</keyword>
<organism evidence="1 2">
    <name type="scientific">Papaver somniferum</name>
    <name type="common">Opium poppy</name>
    <dbReference type="NCBI Taxonomy" id="3469"/>
    <lineage>
        <taxon>Eukaryota</taxon>
        <taxon>Viridiplantae</taxon>
        <taxon>Streptophyta</taxon>
        <taxon>Embryophyta</taxon>
        <taxon>Tracheophyta</taxon>
        <taxon>Spermatophyta</taxon>
        <taxon>Magnoliopsida</taxon>
        <taxon>Ranunculales</taxon>
        <taxon>Papaveraceae</taxon>
        <taxon>Papaveroideae</taxon>
        <taxon>Papaver</taxon>
    </lineage>
</organism>
<evidence type="ECO:0000313" key="1">
    <source>
        <dbReference type="EMBL" id="RZC55106.1"/>
    </source>
</evidence>
<dbReference type="AlphaFoldDB" id="A0A4Y7J3U7"/>
<accession>A0A4Y7J3U7</accession>
<dbReference type="Gramene" id="RZC55106">
    <property type="protein sequence ID" value="RZC55106"/>
    <property type="gene ID" value="C5167_013962"/>
</dbReference>
<sequence length="118" mass="13103">MDSPLDLDLSKKFGKLLILMFLVAVAATKIGKAGAVDKELQKLKNKLEMIAAVTSDAEKKQWWSMDSISKHHPIEGGGYDVCCSREDIANKDENGREKVPEMLIHPSTVMEKQGLQSF</sequence>
<reference evidence="1 2" key="1">
    <citation type="journal article" date="2018" name="Science">
        <title>The opium poppy genome and morphinan production.</title>
        <authorList>
            <person name="Guo L."/>
            <person name="Winzer T."/>
            <person name="Yang X."/>
            <person name="Li Y."/>
            <person name="Ning Z."/>
            <person name="He Z."/>
            <person name="Teodor R."/>
            <person name="Lu Y."/>
            <person name="Bowser T.A."/>
            <person name="Graham I.A."/>
            <person name="Ye K."/>
        </authorList>
    </citation>
    <scope>NUCLEOTIDE SEQUENCE [LARGE SCALE GENOMIC DNA]</scope>
    <source>
        <strain evidence="2">cv. HN1</strain>
        <tissue evidence="1">Leaves</tissue>
    </source>
</reference>